<evidence type="ECO:0000313" key="8">
    <source>
        <dbReference type="EMBL" id="RZF40600.1"/>
    </source>
</evidence>
<proteinExistence type="inferred from homology"/>
<comment type="similarity">
    <text evidence="3">Belongs to the Nudix hydrolase family.</text>
</comment>
<dbReference type="CDD" id="cd18870">
    <property type="entry name" value="NUDIX_AcylCoAdiphos_Nudt19"/>
    <property type="match status" value="1"/>
</dbReference>
<dbReference type="FunCoup" id="A0A482X5C3">
    <property type="interactions" value="241"/>
</dbReference>
<dbReference type="SUPFAM" id="SSF55811">
    <property type="entry name" value="Nudix"/>
    <property type="match status" value="1"/>
</dbReference>
<evidence type="ECO:0000256" key="3">
    <source>
        <dbReference type="ARBA" id="ARBA00005582"/>
    </source>
</evidence>
<evidence type="ECO:0000256" key="7">
    <source>
        <dbReference type="ARBA" id="ARBA00023211"/>
    </source>
</evidence>
<dbReference type="OrthoDB" id="1695362at2759"/>
<dbReference type="EMBL" id="QKKF02018119">
    <property type="protein sequence ID" value="RZF40600.1"/>
    <property type="molecule type" value="Genomic_DNA"/>
</dbReference>
<dbReference type="InterPro" id="IPR015797">
    <property type="entry name" value="NUDIX_hydrolase-like_dom_sf"/>
</dbReference>
<evidence type="ECO:0008006" key="10">
    <source>
        <dbReference type="Google" id="ProtNLM"/>
    </source>
</evidence>
<keyword evidence="7" id="KW-0464">Manganese</keyword>
<dbReference type="GO" id="GO:0046872">
    <property type="term" value="F:metal ion binding"/>
    <property type="evidence" value="ECO:0007669"/>
    <property type="project" value="UniProtKB-KW"/>
</dbReference>
<keyword evidence="4" id="KW-0479">Metal-binding</keyword>
<accession>A0A482X5C3</accession>
<dbReference type="GO" id="GO:0016818">
    <property type="term" value="F:hydrolase activity, acting on acid anhydrides, in phosphorus-containing anhydrides"/>
    <property type="evidence" value="ECO:0007669"/>
    <property type="project" value="InterPro"/>
</dbReference>
<dbReference type="PANTHER" id="PTHR12318:SF0">
    <property type="entry name" value="ACYL-COENZYME A DIPHOSPHATASE NUDT19"/>
    <property type="match status" value="1"/>
</dbReference>
<comment type="caution">
    <text evidence="8">The sequence shown here is derived from an EMBL/GenBank/DDBJ whole genome shotgun (WGS) entry which is preliminary data.</text>
</comment>
<dbReference type="AlphaFoldDB" id="A0A482X5C3"/>
<comment type="cofactor">
    <cofactor evidence="1">
        <name>Mn(2+)</name>
        <dbReference type="ChEBI" id="CHEBI:29035"/>
    </cofactor>
</comment>
<keyword evidence="9" id="KW-1185">Reference proteome</keyword>
<sequence length="379" mass="43498">MLKWKEAASVILAASPSVSSRISAPGVSGNGKKLEGQMKKEKPDFQILALKKSRESPFTPGAYVFPGGKTNRSDSSIEWSNIFTEFGFSINKLCSQLKNESTGLPIFDTTAESLPRCISLRITAIREAFEESGILLCRKAWHNSDKFSRAKHLDVKESMAWRRRIMKNANEFLNLCREYECFPDVSSLYLWSNWLTPSNIPIRFDSVFFVAVMENIVPAQSEDYEIELAKWSYSLDILDESHDKTVEAYLPPPQFYELSRLASINRISLLMEIANDINKSKHSRWMPVRVFASNGEISILPGDELYPDNPEYENHQVILKEEYTIEQLRGNRMHRFEHEDVSTKSTSGIPRYNRIVISNIEHSKMKHVQPWSFSINSKL</sequence>
<evidence type="ECO:0000313" key="9">
    <source>
        <dbReference type="Proteomes" id="UP000291343"/>
    </source>
</evidence>
<keyword evidence="6" id="KW-0460">Magnesium</keyword>
<evidence type="ECO:0000256" key="1">
    <source>
        <dbReference type="ARBA" id="ARBA00001936"/>
    </source>
</evidence>
<dbReference type="GO" id="GO:0005739">
    <property type="term" value="C:mitochondrion"/>
    <property type="evidence" value="ECO:0007669"/>
    <property type="project" value="TreeGrafter"/>
</dbReference>
<evidence type="ECO:0000256" key="6">
    <source>
        <dbReference type="ARBA" id="ARBA00022842"/>
    </source>
</evidence>
<keyword evidence="5" id="KW-0378">Hydrolase</keyword>
<dbReference type="STRING" id="195883.A0A482X5C3"/>
<protein>
    <recommendedName>
        <fullName evidence="10">Nudix hydrolase domain-containing protein</fullName>
    </recommendedName>
</protein>
<name>A0A482X5C3_LAOST</name>
<evidence type="ECO:0000256" key="4">
    <source>
        <dbReference type="ARBA" id="ARBA00022723"/>
    </source>
</evidence>
<reference evidence="8 9" key="1">
    <citation type="journal article" date="2017" name="Gigascience">
        <title>Genome sequence of the small brown planthopper, Laodelphax striatellus.</title>
        <authorList>
            <person name="Zhu J."/>
            <person name="Jiang F."/>
            <person name="Wang X."/>
            <person name="Yang P."/>
            <person name="Bao Y."/>
            <person name="Zhao W."/>
            <person name="Wang W."/>
            <person name="Lu H."/>
            <person name="Wang Q."/>
            <person name="Cui N."/>
            <person name="Li J."/>
            <person name="Chen X."/>
            <person name="Luo L."/>
            <person name="Yu J."/>
            <person name="Kang L."/>
            <person name="Cui F."/>
        </authorList>
    </citation>
    <scope>NUCLEOTIDE SEQUENCE [LARGE SCALE GENOMIC DNA]</scope>
    <source>
        <strain evidence="8">Lst14</strain>
    </source>
</reference>
<dbReference type="InParanoid" id="A0A482X5C3"/>
<dbReference type="Proteomes" id="UP000291343">
    <property type="component" value="Unassembled WGS sequence"/>
</dbReference>
<organism evidence="8 9">
    <name type="scientific">Laodelphax striatellus</name>
    <name type="common">Small brown planthopper</name>
    <name type="synonym">Delphax striatella</name>
    <dbReference type="NCBI Taxonomy" id="195883"/>
    <lineage>
        <taxon>Eukaryota</taxon>
        <taxon>Metazoa</taxon>
        <taxon>Ecdysozoa</taxon>
        <taxon>Arthropoda</taxon>
        <taxon>Hexapoda</taxon>
        <taxon>Insecta</taxon>
        <taxon>Pterygota</taxon>
        <taxon>Neoptera</taxon>
        <taxon>Paraneoptera</taxon>
        <taxon>Hemiptera</taxon>
        <taxon>Auchenorrhyncha</taxon>
        <taxon>Fulgoroidea</taxon>
        <taxon>Delphacidae</taxon>
        <taxon>Criomorphinae</taxon>
        <taxon>Laodelphax</taxon>
    </lineage>
</organism>
<dbReference type="InterPro" id="IPR039121">
    <property type="entry name" value="NUDT19"/>
</dbReference>
<gene>
    <name evidence="8" type="ORF">LSTR_LSTR007483</name>
</gene>
<dbReference type="Gene3D" id="3.90.79.10">
    <property type="entry name" value="Nucleoside Triphosphate Pyrophosphohydrolase"/>
    <property type="match status" value="1"/>
</dbReference>
<dbReference type="PANTHER" id="PTHR12318">
    <property type="entry name" value="TESTOSTERONE-REGULATED PROTEIN RP2"/>
    <property type="match status" value="1"/>
</dbReference>
<evidence type="ECO:0000256" key="5">
    <source>
        <dbReference type="ARBA" id="ARBA00022801"/>
    </source>
</evidence>
<evidence type="ECO:0000256" key="2">
    <source>
        <dbReference type="ARBA" id="ARBA00001946"/>
    </source>
</evidence>
<comment type="cofactor">
    <cofactor evidence="2">
        <name>Mg(2+)</name>
        <dbReference type="ChEBI" id="CHEBI:18420"/>
    </cofactor>
</comment>